<dbReference type="EMBL" id="JACCFO010000001">
    <property type="protein sequence ID" value="NYI99064.1"/>
    <property type="molecule type" value="Genomic_DNA"/>
</dbReference>
<comment type="caution">
    <text evidence="1">The sequence shown here is derived from an EMBL/GenBank/DDBJ whole genome shotgun (WGS) entry which is preliminary data.</text>
</comment>
<evidence type="ECO:0000313" key="1">
    <source>
        <dbReference type="EMBL" id="NYI99064.1"/>
    </source>
</evidence>
<dbReference type="GO" id="GO:0046677">
    <property type="term" value="P:response to antibiotic"/>
    <property type="evidence" value="ECO:0007669"/>
    <property type="project" value="InterPro"/>
</dbReference>
<proteinExistence type="predicted"/>
<organism evidence="1 2">
    <name type="scientific">Streptomonospora nanhaiensis</name>
    <dbReference type="NCBI Taxonomy" id="1323731"/>
    <lineage>
        <taxon>Bacteria</taxon>
        <taxon>Bacillati</taxon>
        <taxon>Actinomycetota</taxon>
        <taxon>Actinomycetes</taxon>
        <taxon>Streptosporangiales</taxon>
        <taxon>Nocardiopsidaceae</taxon>
        <taxon>Streptomonospora</taxon>
    </lineage>
</organism>
<dbReference type="Pfam" id="PF05139">
    <property type="entry name" value="Erythro_esteras"/>
    <property type="match status" value="1"/>
</dbReference>
<dbReference type="InterPro" id="IPR052036">
    <property type="entry name" value="Hydrolase/PRTase-associated"/>
</dbReference>
<evidence type="ECO:0000313" key="2">
    <source>
        <dbReference type="Proteomes" id="UP000575985"/>
    </source>
</evidence>
<reference evidence="1 2" key="1">
    <citation type="submission" date="2020-07" db="EMBL/GenBank/DDBJ databases">
        <title>Sequencing the genomes of 1000 actinobacteria strains.</title>
        <authorList>
            <person name="Klenk H.-P."/>
        </authorList>
    </citation>
    <scope>NUCLEOTIDE SEQUENCE [LARGE SCALE GENOMIC DNA]</scope>
    <source>
        <strain evidence="1 2">DSM 45927</strain>
    </source>
</reference>
<sequence length="394" mass="42638">MSHMTQDMYHFVPDSCALLGIGEPTHGEPAFALVRNELFARLVDRGFRSIALETDRVAALAVDDYVQGGAGTLESVLQEGFSHGVGGLGGPEATGRLLAWMREYNTGRPPEERLAFHGFDIPTEMMSAPSPRAYLEHVRDYLGLDLDIAGAAGADERWSRTEAVMDPAASMGATAEAGRLRVIADDLLTTLYARAPELVPATSRAAWRRARTHLTAGIGLLRYHERCAEDIDRQERYTRLLITRDVLMADNLADIRAAEAGRGPTLAFAHNTHLQRNPGRWRTESLDLTWFSAGAVAEQSAGESGYTFIAGSLGRSAAMGLAEPEPGTYEAGLQTRAAPWGLVPADTLPPARSRTDHRPEQGYFPLDRETVAAADAILHLADGTAAAESVQPRP</sequence>
<dbReference type="Proteomes" id="UP000575985">
    <property type="component" value="Unassembled WGS sequence"/>
</dbReference>
<protein>
    <recommendedName>
        <fullName evidence="3">Erythromycin esterase</fullName>
    </recommendedName>
</protein>
<dbReference type="CDD" id="cd14728">
    <property type="entry name" value="Ere-like"/>
    <property type="match status" value="1"/>
</dbReference>
<dbReference type="InterPro" id="IPR007815">
    <property type="entry name" value="Emycin_Estase"/>
</dbReference>
<dbReference type="AlphaFoldDB" id="A0A853BVK8"/>
<dbReference type="PANTHER" id="PTHR31299:SF0">
    <property type="entry name" value="ESTERASE, PUTATIVE (AFU_ORTHOLOGUE AFUA_1G05850)-RELATED"/>
    <property type="match status" value="1"/>
</dbReference>
<dbReference type="Gene3D" id="3.30.1870.10">
    <property type="entry name" value="EreA-like, domain 2"/>
    <property type="match status" value="1"/>
</dbReference>
<gene>
    <name evidence="1" type="ORF">HNR12_005341</name>
</gene>
<name>A0A853BVK8_9ACTN</name>
<evidence type="ECO:0008006" key="3">
    <source>
        <dbReference type="Google" id="ProtNLM"/>
    </source>
</evidence>
<dbReference type="PANTHER" id="PTHR31299">
    <property type="entry name" value="ESTERASE, PUTATIVE (AFU_ORTHOLOGUE AFUA_1G05850)-RELATED"/>
    <property type="match status" value="1"/>
</dbReference>
<keyword evidence="2" id="KW-1185">Reference proteome</keyword>
<accession>A0A853BVK8</accession>
<dbReference type="SUPFAM" id="SSF159501">
    <property type="entry name" value="EreA/ChaN-like"/>
    <property type="match status" value="1"/>
</dbReference>